<gene>
    <name evidence="3" type="ORF">HPG69_016065</name>
</gene>
<comment type="subcellular location">
    <subcellularLocation>
        <location evidence="1">Secreted</location>
    </subcellularLocation>
</comment>
<proteinExistence type="predicted"/>
<protein>
    <submittedName>
        <fullName evidence="3">Uncharacterized protein</fullName>
    </submittedName>
</protein>
<sequence>MNNGHLTDSQDVPNEGLSSSFCPGQHQLYGENKEVKETYLFTVGTMYMMWEFVLLSPGCAVLEDVVEDTIDLALSMTEYLAALQEFVSDAATAKAVVEVKQCFLNQSNETLADYKKMMGIPGGEKIWKHQHHFSVNKCPMNDRINGKTFGSEDYREWSETDCRLL</sequence>
<dbReference type="PANTHER" id="PTHR14037">
    <property type="entry name" value="MAMMAGLOBIN-RELATED"/>
    <property type="match status" value="1"/>
</dbReference>
<evidence type="ECO:0000313" key="3">
    <source>
        <dbReference type="EMBL" id="KAF5926029.1"/>
    </source>
</evidence>
<dbReference type="CDD" id="cd00633">
    <property type="entry name" value="Secretoglobin"/>
    <property type="match status" value="1"/>
</dbReference>
<dbReference type="EMBL" id="JACDTQ010000807">
    <property type="protein sequence ID" value="KAF5926029.1"/>
    <property type="molecule type" value="Genomic_DNA"/>
</dbReference>
<dbReference type="SUPFAM" id="SSF48201">
    <property type="entry name" value="Uteroglobin-like"/>
    <property type="match status" value="1"/>
</dbReference>
<dbReference type="GO" id="GO:0005615">
    <property type="term" value="C:extracellular space"/>
    <property type="evidence" value="ECO:0007669"/>
    <property type="project" value="TreeGrafter"/>
</dbReference>
<keyword evidence="4" id="KW-1185">Reference proteome</keyword>
<evidence type="ECO:0000256" key="2">
    <source>
        <dbReference type="ARBA" id="ARBA00022525"/>
    </source>
</evidence>
<dbReference type="AlphaFoldDB" id="A0A7J7FDB5"/>
<dbReference type="InterPro" id="IPR016126">
    <property type="entry name" value="Secretoglobin"/>
</dbReference>
<name>A0A7J7FDB5_DICBM</name>
<comment type="caution">
    <text evidence="3">The sequence shown here is derived from an EMBL/GenBank/DDBJ whole genome shotgun (WGS) entry which is preliminary data.</text>
</comment>
<reference evidence="3 4" key="1">
    <citation type="journal article" date="2020" name="Mol. Biol. Evol.">
        <title>Interspecific Gene Flow and the Evolution of Specialization in Black and White Rhinoceros.</title>
        <authorList>
            <person name="Moodley Y."/>
            <person name="Westbury M.V."/>
            <person name="Russo I.M."/>
            <person name="Gopalakrishnan S."/>
            <person name="Rakotoarivelo A."/>
            <person name="Olsen R.A."/>
            <person name="Prost S."/>
            <person name="Tunstall T."/>
            <person name="Ryder O.A."/>
            <person name="Dalen L."/>
            <person name="Bruford M.W."/>
        </authorList>
    </citation>
    <scope>NUCLEOTIDE SEQUENCE [LARGE SCALE GENOMIC DNA]</scope>
    <source>
        <strain evidence="3">SBR-YM</strain>
        <tissue evidence="3">Skin</tissue>
    </source>
</reference>
<dbReference type="PROSITE" id="PS51311">
    <property type="entry name" value="SCGB"/>
    <property type="match status" value="1"/>
</dbReference>
<dbReference type="Pfam" id="PF01099">
    <property type="entry name" value="Uteroglobin"/>
    <property type="match status" value="1"/>
</dbReference>
<dbReference type="InterPro" id="IPR035960">
    <property type="entry name" value="Secretoglobin_sf"/>
</dbReference>
<dbReference type="GO" id="GO:0030521">
    <property type="term" value="P:androgen receptor signaling pathway"/>
    <property type="evidence" value="ECO:0007669"/>
    <property type="project" value="TreeGrafter"/>
</dbReference>
<evidence type="ECO:0000313" key="4">
    <source>
        <dbReference type="Proteomes" id="UP000551758"/>
    </source>
</evidence>
<dbReference type="Proteomes" id="UP000551758">
    <property type="component" value="Unassembled WGS sequence"/>
</dbReference>
<evidence type="ECO:0000256" key="1">
    <source>
        <dbReference type="ARBA" id="ARBA00004613"/>
    </source>
</evidence>
<keyword evidence="2" id="KW-0964">Secreted</keyword>
<accession>A0A7J7FDB5</accession>
<dbReference type="PANTHER" id="PTHR14037:SF4">
    <property type="entry name" value="MAMMAGLOBIN-B"/>
    <property type="match status" value="1"/>
</dbReference>
<organism evidence="3 4">
    <name type="scientific">Diceros bicornis minor</name>
    <name type="common">South-central black rhinoceros</name>
    <dbReference type="NCBI Taxonomy" id="77932"/>
    <lineage>
        <taxon>Eukaryota</taxon>
        <taxon>Metazoa</taxon>
        <taxon>Chordata</taxon>
        <taxon>Craniata</taxon>
        <taxon>Vertebrata</taxon>
        <taxon>Euteleostomi</taxon>
        <taxon>Mammalia</taxon>
        <taxon>Eutheria</taxon>
        <taxon>Laurasiatheria</taxon>
        <taxon>Perissodactyla</taxon>
        <taxon>Rhinocerotidae</taxon>
        <taxon>Diceros</taxon>
    </lineage>
</organism>